<evidence type="ECO:0000313" key="1">
    <source>
        <dbReference type="EMBL" id="SFB17822.1"/>
    </source>
</evidence>
<proteinExistence type="predicted"/>
<dbReference type="AlphaFoldDB" id="A0A1I0YXB6"/>
<dbReference type="Gene3D" id="3.40.50.2000">
    <property type="entry name" value="Glycogen Phosphorylase B"/>
    <property type="match status" value="1"/>
</dbReference>
<evidence type="ECO:0000313" key="2">
    <source>
        <dbReference type="Proteomes" id="UP000198796"/>
    </source>
</evidence>
<protein>
    <submittedName>
        <fullName evidence="1">Uncharacterized protein</fullName>
    </submittedName>
</protein>
<dbReference type="EMBL" id="FOJU01000009">
    <property type="protein sequence ID" value="SFB17822.1"/>
    <property type="molecule type" value="Genomic_DNA"/>
</dbReference>
<accession>A0A1I0YXB6</accession>
<sequence>MLELAEEFARRNLEVCLLCNELSDALRPDFAACTQQVFEEPEVVDPFDFDLLWAQHHVLQPSLHASKVRNRKMPVTIFSHLSPYDPFETPGPFVERKLADMIFANSPETAEAIRRYGKDFDRIEVLANPAPRNFETTAKREGSISSLLVVSNHVPKELDVALNLLEKTGLIVERIGRRATHMRVTPEMLAQADAVITIGKTVQYALRARRPVFCYDRHAGPGWLCEANFGTAAWYNFSGRGFGPARSPEDLAREITAGACEAQAFAGSIPPKRLAPFVLEDEISTILERAERHAGDPERSARLSYVLNDPNFRAELAHEAALSSLINREYLRRRKLETRVARLKDRRSFGSWFRRKKVPVT</sequence>
<dbReference type="SUPFAM" id="SSF53756">
    <property type="entry name" value="UDP-Glycosyltransferase/glycogen phosphorylase"/>
    <property type="match status" value="1"/>
</dbReference>
<organism evidence="1 2">
    <name type="scientific">Poseidonocella pacifica</name>
    <dbReference type="NCBI Taxonomy" id="871651"/>
    <lineage>
        <taxon>Bacteria</taxon>
        <taxon>Pseudomonadati</taxon>
        <taxon>Pseudomonadota</taxon>
        <taxon>Alphaproteobacteria</taxon>
        <taxon>Rhodobacterales</taxon>
        <taxon>Roseobacteraceae</taxon>
        <taxon>Poseidonocella</taxon>
    </lineage>
</organism>
<reference evidence="1 2" key="1">
    <citation type="submission" date="2016-10" db="EMBL/GenBank/DDBJ databases">
        <authorList>
            <person name="de Groot N.N."/>
        </authorList>
    </citation>
    <scope>NUCLEOTIDE SEQUENCE [LARGE SCALE GENOMIC DNA]</scope>
    <source>
        <strain evidence="1 2">DSM 29316</strain>
    </source>
</reference>
<name>A0A1I0YXB6_9RHOB</name>
<gene>
    <name evidence="1" type="ORF">SAMN05421688_3438</name>
</gene>
<dbReference type="STRING" id="871651.SAMN05421688_3438"/>
<dbReference type="Proteomes" id="UP000198796">
    <property type="component" value="Unassembled WGS sequence"/>
</dbReference>
<keyword evidence="2" id="KW-1185">Reference proteome</keyword>